<organism evidence="1 2">
    <name type="scientific">Apilactobacillus xinyiensis</name>
    <dbReference type="NCBI Taxonomy" id="2841032"/>
    <lineage>
        <taxon>Bacteria</taxon>
        <taxon>Bacillati</taxon>
        <taxon>Bacillota</taxon>
        <taxon>Bacilli</taxon>
        <taxon>Lactobacillales</taxon>
        <taxon>Lactobacillaceae</taxon>
        <taxon>Apilactobacillus</taxon>
    </lineage>
</organism>
<name>A0ABT0I0Z5_9LACO</name>
<evidence type="ECO:0000313" key="2">
    <source>
        <dbReference type="Proteomes" id="UP001522905"/>
    </source>
</evidence>
<proteinExistence type="predicted"/>
<protein>
    <submittedName>
        <fullName evidence="1">Uncharacterized protein</fullName>
    </submittedName>
</protein>
<comment type="caution">
    <text evidence="1">The sequence shown here is derived from an EMBL/GenBank/DDBJ whole genome shotgun (WGS) entry which is preliminary data.</text>
</comment>
<dbReference type="EMBL" id="JAJIAO010000002">
    <property type="protein sequence ID" value="MCK8624500.1"/>
    <property type="molecule type" value="Genomic_DNA"/>
</dbReference>
<keyword evidence="2" id="KW-1185">Reference proteome</keyword>
<sequence>MIDDVLDKLLSTNHRKTPFESLFSLNSDERDYVKSLDIDVQKAIIEALLSPSGNDQLNNVDSDLIQKNVNLDSKNSVMKLNGTYYNYKIVLKASNNQYRITGVSNNTVILVPVEVLKK</sequence>
<accession>A0ABT0I0Z5</accession>
<reference evidence="1 2" key="1">
    <citation type="submission" date="2021-11" db="EMBL/GenBank/DDBJ databases">
        <title>Comparative genomics of bee honey and flower isolates.</title>
        <authorList>
            <person name="Bechtner J.D."/>
            <person name="Gallus M.K."/>
            <person name="Ehrmann M."/>
        </authorList>
    </citation>
    <scope>NUCLEOTIDE SEQUENCE [LARGE SCALE GENOMIC DNA]</scope>
    <source>
        <strain evidence="1 2">M161</strain>
    </source>
</reference>
<dbReference type="Proteomes" id="UP001522905">
    <property type="component" value="Unassembled WGS sequence"/>
</dbReference>
<dbReference type="RefSeq" id="WP_220728435.1">
    <property type="nucleotide sequence ID" value="NZ_BPLM01000010.1"/>
</dbReference>
<gene>
    <name evidence="1" type="ORF">LNP07_03120</name>
</gene>
<evidence type="ECO:0000313" key="1">
    <source>
        <dbReference type="EMBL" id="MCK8624500.1"/>
    </source>
</evidence>